<proteinExistence type="predicted"/>
<accession>A0A452GVJ5</accession>
<keyword evidence="1" id="KW-1133">Transmembrane helix</keyword>
<keyword evidence="3" id="KW-1185">Reference proteome</keyword>
<organism evidence="2 3">
    <name type="scientific">Gopherus agassizii</name>
    <name type="common">Agassiz's desert tortoise</name>
    <dbReference type="NCBI Taxonomy" id="38772"/>
    <lineage>
        <taxon>Eukaryota</taxon>
        <taxon>Metazoa</taxon>
        <taxon>Chordata</taxon>
        <taxon>Craniata</taxon>
        <taxon>Vertebrata</taxon>
        <taxon>Euteleostomi</taxon>
        <taxon>Archelosauria</taxon>
        <taxon>Testudinata</taxon>
        <taxon>Testudines</taxon>
        <taxon>Cryptodira</taxon>
        <taxon>Durocryptodira</taxon>
        <taxon>Testudinoidea</taxon>
        <taxon>Testudinidae</taxon>
        <taxon>Gopherus</taxon>
    </lineage>
</organism>
<keyword evidence="1" id="KW-0472">Membrane</keyword>
<keyword evidence="1" id="KW-0812">Transmembrane</keyword>
<dbReference type="Ensembl" id="ENSGAGT00000007151.1">
    <property type="protein sequence ID" value="ENSGAGP00000006142.1"/>
    <property type="gene ID" value="ENSGAGG00000004970.1"/>
</dbReference>
<reference evidence="3" key="1">
    <citation type="journal article" date="2017" name="PLoS ONE">
        <title>The Agassiz's desert tortoise genome provides a resource for the conservation of a threatened species.</title>
        <authorList>
            <person name="Tollis M."/>
            <person name="DeNardo D.F."/>
            <person name="Cornelius J.A."/>
            <person name="Dolby G.A."/>
            <person name="Edwards T."/>
            <person name="Henen B.T."/>
            <person name="Karl A.E."/>
            <person name="Murphy R.W."/>
            <person name="Kusumi K."/>
        </authorList>
    </citation>
    <scope>NUCLEOTIDE SEQUENCE [LARGE SCALE GENOMIC DNA]</scope>
</reference>
<evidence type="ECO:0000313" key="3">
    <source>
        <dbReference type="Proteomes" id="UP000291020"/>
    </source>
</evidence>
<evidence type="ECO:0000256" key="1">
    <source>
        <dbReference type="SAM" id="Phobius"/>
    </source>
</evidence>
<protein>
    <submittedName>
        <fullName evidence="2">Uncharacterized protein</fullName>
    </submittedName>
</protein>
<feature type="transmembrane region" description="Helical" evidence="1">
    <location>
        <begin position="63"/>
        <end position="81"/>
    </location>
</feature>
<evidence type="ECO:0000313" key="2">
    <source>
        <dbReference type="Ensembl" id="ENSGAGP00000006142.1"/>
    </source>
</evidence>
<name>A0A452GVJ5_9SAUR</name>
<sequence>MRTTEQVGQEQRGHWEGHECIHGNIRRCREIQETRILEDGGQGIGYVRQLFCTALAKQSLYTHFSWLLFSSCIVLSLSVSFSQRFLSQLLLLDSESMLLLPSGPPLRPSRAHAVWVALWHRTLASRKWASSGEWSWKAIGLGCKLWRGTKERALK</sequence>
<reference evidence="2" key="2">
    <citation type="submission" date="2025-08" db="UniProtKB">
        <authorList>
            <consortium name="Ensembl"/>
        </authorList>
    </citation>
    <scope>IDENTIFICATION</scope>
</reference>
<dbReference type="AlphaFoldDB" id="A0A452GVJ5"/>
<dbReference type="Proteomes" id="UP000291020">
    <property type="component" value="Unassembled WGS sequence"/>
</dbReference>
<reference evidence="2" key="3">
    <citation type="submission" date="2025-09" db="UniProtKB">
        <authorList>
            <consortium name="Ensembl"/>
        </authorList>
    </citation>
    <scope>IDENTIFICATION</scope>
</reference>